<evidence type="ECO:0000256" key="1">
    <source>
        <dbReference type="SAM" id="MobiDB-lite"/>
    </source>
</evidence>
<feature type="compositionally biased region" description="Gly residues" evidence="1">
    <location>
        <begin position="72"/>
        <end position="89"/>
    </location>
</feature>
<dbReference type="GeneID" id="92861046"/>
<protein>
    <submittedName>
        <fullName evidence="2">Spore coat protein CotH</fullName>
    </submittedName>
</protein>
<keyword evidence="2" id="KW-0167">Capsid protein</keyword>
<dbReference type="RefSeq" id="WP_003182875.1">
    <property type="nucleotide sequence ID" value="NZ_BEXU01000029.1"/>
</dbReference>
<dbReference type="EMBL" id="CP065647">
    <property type="protein sequence ID" value="QPR70951.1"/>
    <property type="molecule type" value="Genomic_DNA"/>
</dbReference>
<accession>A0A1Y0YGL0</accession>
<evidence type="ECO:0000313" key="5">
    <source>
        <dbReference type="Proteomes" id="UP000595038"/>
    </source>
</evidence>
<proteinExistence type="predicted"/>
<dbReference type="Proteomes" id="UP000435910">
    <property type="component" value="Unassembled WGS sequence"/>
</dbReference>
<sequence>MHCKPHVMAPIVHPTQCCYNHTHSKTVVPHIHPQHTTNVNHQHFQHVHYYPQTQSAVNKASHQHFVSPGAGMMPGPGGMPGPGMGMGPY</sequence>
<organism evidence="3 4">
    <name type="scientific">Bacillus licheniformis</name>
    <dbReference type="NCBI Taxonomy" id="1402"/>
    <lineage>
        <taxon>Bacteria</taxon>
        <taxon>Bacillati</taxon>
        <taxon>Bacillota</taxon>
        <taxon>Bacilli</taxon>
        <taxon>Bacillales</taxon>
        <taxon>Bacillaceae</taxon>
        <taxon>Bacillus</taxon>
    </lineage>
</organism>
<dbReference type="EMBL" id="NILC01000033">
    <property type="protein sequence ID" value="TWL21090.1"/>
    <property type="molecule type" value="Genomic_DNA"/>
</dbReference>
<evidence type="ECO:0000313" key="3">
    <source>
        <dbReference type="EMBL" id="TWL21090.1"/>
    </source>
</evidence>
<dbReference type="OMA" id="QHYFPHT"/>
<name>A0A1Y0YGL0_BACLI</name>
<keyword evidence="2" id="KW-0946">Virion</keyword>
<feature type="region of interest" description="Disordered" evidence="1">
    <location>
        <begin position="56"/>
        <end position="89"/>
    </location>
</feature>
<reference evidence="3 4" key="1">
    <citation type="submission" date="2019-06" db="EMBL/GenBank/DDBJ databases">
        <title>Genome sequence analysis of &gt;100 Bacillus licheniformis strains suggests intrinsic resistance to this species.</title>
        <authorList>
            <person name="Wels M."/>
            <person name="Siezen R.J."/>
            <person name="Johansen E."/>
            <person name="Stuer-Lauridsen B."/>
            <person name="Bjerre K."/>
            <person name="Nielsen B.K.K."/>
        </authorList>
    </citation>
    <scope>NUCLEOTIDE SEQUENCE [LARGE SCALE GENOMIC DNA]</scope>
    <source>
        <strain evidence="3 4">BAC-16736</strain>
    </source>
</reference>
<dbReference type="InterPro" id="IPR020108">
    <property type="entry name" value="Spore_coat_CotD"/>
</dbReference>
<dbReference type="Pfam" id="PF11122">
    <property type="entry name" value="Spore-coat_CotD"/>
    <property type="match status" value="1"/>
</dbReference>
<dbReference type="AlphaFoldDB" id="A0A1Y0YGL0"/>
<gene>
    <name evidence="3" type="ORF">CHCC16736_2374</name>
    <name evidence="2" type="ORF">I6G80_13945</name>
</gene>
<evidence type="ECO:0000313" key="2">
    <source>
        <dbReference type="EMBL" id="QPR70951.1"/>
    </source>
</evidence>
<reference evidence="2 5" key="2">
    <citation type="submission" date="2020-12" db="EMBL/GenBank/DDBJ databases">
        <title>FDA dAtabase for Regulatory Grade micrObial Sequences (FDA-ARGOS): Supporting development and validation of Infectious Disease Dx tests.</title>
        <authorList>
            <person name="Nelson B."/>
            <person name="Plummer A."/>
            <person name="Tallon L."/>
            <person name="Sadzewicz L."/>
            <person name="Zhao X."/>
            <person name="Boylan J."/>
            <person name="Ott S."/>
            <person name="Bowen H."/>
            <person name="Vavikolanu K."/>
            <person name="Mehta A."/>
            <person name="Aluvathingal J."/>
            <person name="Nadendla S."/>
            <person name="Myers T."/>
            <person name="Yan Y."/>
            <person name="Sichtig H."/>
        </authorList>
    </citation>
    <scope>NUCLEOTIDE SEQUENCE [LARGE SCALE GENOMIC DNA]</scope>
    <source>
        <strain evidence="2 5">FDAARGOS_923</strain>
    </source>
</reference>
<dbReference type="Proteomes" id="UP000595038">
    <property type="component" value="Chromosome"/>
</dbReference>
<evidence type="ECO:0000313" key="4">
    <source>
        <dbReference type="Proteomes" id="UP000435910"/>
    </source>
</evidence>